<dbReference type="PROSITE" id="PS50033">
    <property type="entry name" value="UBX"/>
    <property type="match status" value="1"/>
</dbReference>
<sequence length="202" mass="23221">MARERLTPPLPDTNNPHVIISVRHPDLGSVSRPFSSASKMLDVYNWIGSLAPSPEHFFLAHAFPRAYLYADENVSSVGSSVLYLIKQEDPVPLTQCHTASDSSLPSTQQEMIESDIQIISDLPKQFMEEDTIPTYEEQCAMELMKRLEVKRRTIRDELPLHEVMEVSRSNCVKDLLELYRESEIMKKKYLCYLKMKMQQAKA</sequence>
<dbReference type="InterPro" id="IPR029071">
    <property type="entry name" value="Ubiquitin-like_domsf"/>
</dbReference>
<comment type="caution">
    <text evidence="1">The sequence shown here is derived from an EMBL/GenBank/DDBJ whole genome shotgun (WGS) entry which is preliminary data.</text>
</comment>
<reference evidence="1" key="1">
    <citation type="submission" date="2020-04" db="EMBL/GenBank/DDBJ databases">
        <authorList>
            <person name="Alioto T."/>
            <person name="Alioto T."/>
            <person name="Gomez Garrido J."/>
        </authorList>
    </citation>
    <scope>NUCLEOTIDE SEQUENCE</scope>
    <source>
        <strain evidence="1">A484AB</strain>
    </source>
</reference>
<gene>
    <name evidence="1" type="ORF">PACLA_8A087018</name>
</gene>
<evidence type="ECO:0000313" key="1">
    <source>
        <dbReference type="EMBL" id="CAB4032100.1"/>
    </source>
</evidence>
<proteinExistence type="predicted"/>
<dbReference type="EMBL" id="CACRXK020018126">
    <property type="protein sequence ID" value="CAB4032100.1"/>
    <property type="molecule type" value="Genomic_DNA"/>
</dbReference>
<protein>
    <submittedName>
        <fullName evidence="1">FAS-associated factor 2-A-like</fullName>
    </submittedName>
</protein>
<dbReference type="InterPro" id="IPR001012">
    <property type="entry name" value="UBX_dom"/>
</dbReference>
<dbReference type="Proteomes" id="UP001152795">
    <property type="component" value="Unassembled WGS sequence"/>
</dbReference>
<dbReference type="Pfam" id="PF00789">
    <property type="entry name" value="UBX"/>
    <property type="match status" value="1"/>
</dbReference>
<name>A0A6S7JSA6_PARCT</name>
<evidence type="ECO:0000313" key="2">
    <source>
        <dbReference type="Proteomes" id="UP001152795"/>
    </source>
</evidence>
<accession>A0A6S7JSA6</accession>
<organism evidence="1 2">
    <name type="scientific">Paramuricea clavata</name>
    <name type="common">Red gorgonian</name>
    <name type="synonym">Violescent sea-whip</name>
    <dbReference type="NCBI Taxonomy" id="317549"/>
    <lineage>
        <taxon>Eukaryota</taxon>
        <taxon>Metazoa</taxon>
        <taxon>Cnidaria</taxon>
        <taxon>Anthozoa</taxon>
        <taxon>Octocorallia</taxon>
        <taxon>Malacalcyonacea</taxon>
        <taxon>Plexauridae</taxon>
        <taxon>Paramuricea</taxon>
    </lineage>
</organism>
<dbReference type="Gene3D" id="3.10.20.90">
    <property type="entry name" value="Phosphatidylinositol 3-kinase Catalytic Subunit, Chain A, domain 1"/>
    <property type="match status" value="1"/>
</dbReference>
<keyword evidence="2" id="KW-1185">Reference proteome</keyword>
<dbReference type="AlphaFoldDB" id="A0A6S7JSA6"/>
<dbReference type="SUPFAM" id="SSF54236">
    <property type="entry name" value="Ubiquitin-like"/>
    <property type="match status" value="1"/>
</dbReference>